<evidence type="ECO:0000313" key="3">
    <source>
        <dbReference type="EMBL" id="CAD6220807.1"/>
    </source>
</evidence>
<proteinExistence type="predicted"/>
<accession>A0A811NF08</accession>
<comment type="caution">
    <text evidence="3">The sequence shown here is derived from an EMBL/GenBank/DDBJ whole genome shotgun (WGS) entry which is preliminary data.</text>
</comment>
<dbReference type="InterPro" id="IPR055290">
    <property type="entry name" value="At3g26010-like"/>
</dbReference>
<dbReference type="PANTHER" id="PTHR35546">
    <property type="entry name" value="F-BOX PROTEIN INTERACTION DOMAIN PROTEIN-RELATED"/>
    <property type="match status" value="1"/>
</dbReference>
<dbReference type="InterPro" id="IPR036047">
    <property type="entry name" value="F-box-like_dom_sf"/>
</dbReference>
<feature type="compositionally biased region" description="Acidic residues" evidence="1">
    <location>
        <begin position="255"/>
        <end position="271"/>
    </location>
</feature>
<feature type="region of interest" description="Disordered" evidence="1">
    <location>
        <begin position="183"/>
        <end position="279"/>
    </location>
</feature>
<dbReference type="Pfam" id="PF00646">
    <property type="entry name" value="F-box"/>
    <property type="match status" value="1"/>
</dbReference>
<feature type="compositionally biased region" description="Acidic residues" evidence="1">
    <location>
        <begin position="202"/>
        <end position="213"/>
    </location>
</feature>
<dbReference type="AlphaFoldDB" id="A0A811NF08"/>
<dbReference type="InterPro" id="IPR001810">
    <property type="entry name" value="F-box_dom"/>
</dbReference>
<protein>
    <recommendedName>
        <fullName evidence="2">F-box domain-containing protein</fullName>
    </recommendedName>
</protein>
<gene>
    <name evidence="3" type="ORF">NCGR_LOCUS14233</name>
</gene>
<evidence type="ECO:0000259" key="2">
    <source>
        <dbReference type="PROSITE" id="PS50181"/>
    </source>
</evidence>
<evidence type="ECO:0000313" key="4">
    <source>
        <dbReference type="Proteomes" id="UP000604825"/>
    </source>
</evidence>
<dbReference type="Proteomes" id="UP000604825">
    <property type="component" value="Unassembled WGS sequence"/>
</dbReference>
<evidence type="ECO:0000256" key="1">
    <source>
        <dbReference type="SAM" id="MobiDB-lite"/>
    </source>
</evidence>
<dbReference type="PANTHER" id="PTHR35546:SF108">
    <property type="entry name" value="F-BOX DOMAIN-CONTAINING PROTEIN"/>
    <property type="match status" value="1"/>
</dbReference>
<name>A0A811NF08_9POAL</name>
<dbReference type="CDD" id="cd22157">
    <property type="entry name" value="F-box_AtFBW1-like"/>
    <property type="match status" value="1"/>
</dbReference>
<dbReference type="EMBL" id="CAJGYO010000003">
    <property type="protein sequence ID" value="CAD6220807.1"/>
    <property type="molecule type" value="Genomic_DNA"/>
</dbReference>
<feature type="domain" description="F-box" evidence="2">
    <location>
        <begin position="119"/>
        <end position="165"/>
    </location>
</feature>
<dbReference type="SMART" id="SM00256">
    <property type="entry name" value="FBOX"/>
    <property type="match status" value="1"/>
</dbReference>
<dbReference type="PROSITE" id="PS50181">
    <property type="entry name" value="FBOX"/>
    <property type="match status" value="1"/>
</dbReference>
<feature type="compositionally biased region" description="Acidic residues" evidence="1">
    <location>
        <begin position="183"/>
        <end position="194"/>
    </location>
</feature>
<sequence>MVYVVLYGGMNRILVMDVEGNTRKTIHVPLQEGDEFRLCYDYVGQSQGRLHLIYHADLDLDYDDTPENQNYELVIWVLEDYDTEEWVLKDTHYKDELISYNMDSKEIARGDMDCSKRSVGAVAGLPDDTLVEILSRVPFKSLCRCKCVSKAWCDLITDPLNRKKLPQTLEGFFLVVDRCVDDSDSDDGDGEDIGSDGGSDNSDSDDGDGEDSGSDAGGKNSDSDNGDAEVSGSDGGGDDSHSANTDGEDKSGDDGGGDDNDSDDGDGEDSSSDGGDNDNLQHQVCVHFIDMLGRPPRPVGHCFPFLTELPGIVNIYSCDGRGRQHKEDHPCALSGGR</sequence>
<keyword evidence="4" id="KW-1185">Reference proteome</keyword>
<dbReference type="Gene3D" id="1.20.1280.50">
    <property type="match status" value="1"/>
</dbReference>
<reference evidence="3" key="1">
    <citation type="submission" date="2020-10" db="EMBL/GenBank/DDBJ databases">
        <authorList>
            <person name="Han B."/>
            <person name="Lu T."/>
            <person name="Zhao Q."/>
            <person name="Huang X."/>
            <person name="Zhao Y."/>
        </authorList>
    </citation>
    <scope>NUCLEOTIDE SEQUENCE</scope>
</reference>
<dbReference type="SUPFAM" id="SSF81383">
    <property type="entry name" value="F-box domain"/>
    <property type="match status" value="1"/>
</dbReference>
<organism evidence="3 4">
    <name type="scientific">Miscanthus lutarioriparius</name>
    <dbReference type="NCBI Taxonomy" id="422564"/>
    <lineage>
        <taxon>Eukaryota</taxon>
        <taxon>Viridiplantae</taxon>
        <taxon>Streptophyta</taxon>
        <taxon>Embryophyta</taxon>
        <taxon>Tracheophyta</taxon>
        <taxon>Spermatophyta</taxon>
        <taxon>Magnoliopsida</taxon>
        <taxon>Liliopsida</taxon>
        <taxon>Poales</taxon>
        <taxon>Poaceae</taxon>
        <taxon>PACMAD clade</taxon>
        <taxon>Panicoideae</taxon>
        <taxon>Andropogonodae</taxon>
        <taxon>Andropogoneae</taxon>
        <taxon>Saccharinae</taxon>
        <taxon>Miscanthus</taxon>
    </lineage>
</organism>
<dbReference type="OrthoDB" id="1939605at2759"/>